<proteinExistence type="inferred from homology"/>
<keyword evidence="7" id="KW-1185">Reference proteome</keyword>
<evidence type="ECO:0000259" key="5">
    <source>
        <dbReference type="PROSITE" id="PS51471"/>
    </source>
</evidence>
<dbReference type="Proteomes" id="UP001610818">
    <property type="component" value="Unassembled WGS sequence"/>
</dbReference>
<dbReference type="Gene3D" id="2.60.120.330">
    <property type="entry name" value="B-lactam Antibiotic, Isopenicillin N Synthase, Chain"/>
    <property type="match status" value="1"/>
</dbReference>
<evidence type="ECO:0000256" key="4">
    <source>
        <dbReference type="SAM" id="MobiDB-lite"/>
    </source>
</evidence>
<dbReference type="PROSITE" id="PS51471">
    <property type="entry name" value="FE2OG_OXY"/>
    <property type="match status" value="1"/>
</dbReference>
<name>A0ABW7QGJ8_9ACTN</name>
<dbReference type="InterPro" id="IPR027443">
    <property type="entry name" value="IPNS-like_sf"/>
</dbReference>
<dbReference type="Pfam" id="PF03171">
    <property type="entry name" value="2OG-FeII_Oxy"/>
    <property type="match status" value="1"/>
</dbReference>
<dbReference type="PRINTS" id="PR00682">
    <property type="entry name" value="IPNSYNTHASE"/>
</dbReference>
<evidence type="ECO:0000256" key="2">
    <source>
        <dbReference type="ARBA" id="ARBA00023194"/>
    </source>
</evidence>
<dbReference type="GO" id="GO:0051213">
    <property type="term" value="F:dioxygenase activity"/>
    <property type="evidence" value="ECO:0007669"/>
    <property type="project" value="UniProtKB-KW"/>
</dbReference>
<dbReference type="InterPro" id="IPR005123">
    <property type="entry name" value="Oxoglu/Fe-dep_dioxygenase_dom"/>
</dbReference>
<feature type="compositionally biased region" description="Basic residues" evidence="4">
    <location>
        <begin position="389"/>
        <end position="399"/>
    </location>
</feature>
<keyword evidence="3" id="KW-0479">Metal-binding</keyword>
<evidence type="ECO:0000256" key="3">
    <source>
        <dbReference type="RuleBase" id="RU003682"/>
    </source>
</evidence>
<dbReference type="EMBL" id="JBIRGQ010000001">
    <property type="protein sequence ID" value="MFH8543917.1"/>
    <property type="molecule type" value="Genomic_DNA"/>
</dbReference>
<dbReference type="SUPFAM" id="SSF51197">
    <property type="entry name" value="Clavaminate synthase-like"/>
    <property type="match status" value="1"/>
</dbReference>
<comment type="similarity">
    <text evidence="3">Belongs to the iron/ascorbate-dependent oxidoreductase family.</text>
</comment>
<dbReference type="InterPro" id="IPR044861">
    <property type="entry name" value="IPNS-like_FE2OG_OXY"/>
</dbReference>
<feature type="compositionally biased region" description="Low complexity" evidence="4">
    <location>
        <begin position="360"/>
        <end position="372"/>
    </location>
</feature>
<keyword evidence="3" id="KW-0408">Iron</keyword>
<organism evidence="6 7">
    <name type="scientific">Streptomyces longisporoflavus</name>
    <dbReference type="NCBI Taxonomy" id="28044"/>
    <lineage>
        <taxon>Bacteria</taxon>
        <taxon>Bacillati</taxon>
        <taxon>Actinomycetota</taxon>
        <taxon>Actinomycetes</taxon>
        <taxon>Kitasatosporales</taxon>
        <taxon>Streptomycetaceae</taxon>
        <taxon>Streptomyces</taxon>
    </lineage>
</organism>
<evidence type="ECO:0000313" key="6">
    <source>
        <dbReference type="EMBL" id="MFH8543917.1"/>
    </source>
</evidence>
<keyword evidence="2" id="KW-0045">Antibiotic biosynthesis</keyword>
<dbReference type="Pfam" id="PF14226">
    <property type="entry name" value="DIOX_N"/>
    <property type="match status" value="1"/>
</dbReference>
<dbReference type="PANTHER" id="PTHR47990">
    <property type="entry name" value="2-OXOGLUTARATE (2OG) AND FE(II)-DEPENDENT OXYGENASE SUPERFAMILY PROTEIN-RELATED"/>
    <property type="match status" value="1"/>
</dbReference>
<keyword evidence="6" id="KW-0223">Dioxygenase</keyword>
<evidence type="ECO:0000256" key="1">
    <source>
        <dbReference type="ARBA" id="ARBA00004792"/>
    </source>
</evidence>
<feature type="domain" description="Fe2OG dioxygenase" evidence="5">
    <location>
        <begin position="194"/>
        <end position="302"/>
    </location>
</feature>
<comment type="caution">
    <text evidence="6">The sequence shown here is derived from an EMBL/GenBank/DDBJ whole genome shotgun (WGS) entry which is preliminary data.</text>
</comment>
<gene>
    <name evidence="6" type="ORF">ACH4F9_02750</name>
</gene>
<protein>
    <submittedName>
        <fullName evidence="6">Isopenicillin N synthase family dioxygenase</fullName>
    </submittedName>
</protein>
<reference evidence="6 7" key="1">
    <citation type="submission" date="2024-10" db="EMBL/GenBank/DDBJ databases">
        <title>The Natural Products Discovery Center: Release of the First 8490 Sequenced Strains for Exploring Actinobacteria Biosynthetic Diversity.</title>
        <authorList>
            <person name="Kalkreuter E."/>
            <person name="Kautsar S.A."/>
            <person name="Yang D."/>
            <person name="Bader C.D."/>
            <person name="Teijaro C.N."/>
            <person name="Fluegel L."/>
            <person name="Davis C.M."/>
            <person name="Simpson J.R."/>
            <person name="Lauterbach L."/>
            <person name="Steele A.D."/>
            <person name="Gui C."/>
            <person name="Meng S."/>
            <person name="Li G."/>
            <person name="Viehrig K."/>
            <person name="Ye F."/>
            <person name="Su P."/>
            <person name="Kiefer A.F."/>
            <person name="Nichols A."/>
            <person name="Cepeda A.J."/>
            <person name="Yan W."/>
            <person name="Fan B."/>
            <person name="Jiang Y."/>
            <person name="Adhikari A."/>
            <person name="Zheng C.-J."/>
            <person name="Schuster L."/>
            <person name="Cowan T.M."/>
            <person name="Smanski M.J."/>
            <person name="Chevrette M.G."/>
            <person name="De Carvalho L.P.S."/>
            <person name="Shen B."/>
        </authorList>
    </citation>
    <scope>NUCLEOTIDE SEQUENCE [LARGE SCALE GENOMIC DNA]</scope>
    <source>
        <strain evidence="6 7">NPDC017990</strain>
    </source>
</reference>
<keyword evidence="3" id="KW-0560">Oxidoreductase</keyword>
<dbReference type="InterPro" id="IPR026992">
    <property type="entry name" value="DIOX_N"/>
</dbReference>
<accession>A0ABW7QGJ8</accession>
<comment type="pathway">
    <text evidence="1">Antibiotic biosynthesis.</text>
</comment>
<dbReference type="InterPro" id="IPR050231">
    <property type="entry name" value="Iron_ascorbate_oxido_reductase"/>
</dbReference>
<feature type="region of interest" description="Disordered" evidence="4">
    <location>
        <begin position="360"/>
        <end position="399"/>
    </location>
</feature>
<evidence type="ECO:0000313" key="7">
    <source>
        <dbReference type="Proteomes" id="UP001610818"/>
    </source>
</evidence>
<dbReference type="RefSeq" id="WP_397707149.1">
    <property type="nucleotide sequence ID" value="NZ_JBIRGN010000001.1"/>
</dbReference>
<sequence>MSPSATEPPLPAGPSVPFEVPVIDIRSYVDGGVASERARVAGEMDDACARVGFVQILGHGIPDETLRGLSAAVDGFFGLPPETKKSYRVTGANRGYSPPRSESLSLSLGVESAGRMNDYFEAFNIGTEARSFPGLGLSEDDYGLNVWPTQVDGFEPAVLGYFAEAGRVARTLTRIFADAPGEPSGFFEPLTDHSIDVLRMNSYALPEGPVSLDGDLTGMGEHTDFGLVTVLWADQVAGLQVLGTDRAWHDVSPVDGALLVNLGDLTARLTNDRWMSTLHRVKPPIVDGGIVRRRSAAYFHDGNADAVIATLPSHLDADGELAYEPILVRDHIKAKLAGSRQGKANTAAVREAARVRAAAVRGTGAAGRRSGQAGEGGPAAGSASVTPGRGRRGSPRWPR</sequence>